<organism evidence="2">
    <name type="scientific">Candidatus Thiocaldithrix dubininis</name>
    <dbReference type="NCBI Taxonomy" id="3080823"/>
    <lineage>
        <taxon>Bacteria</taxon>
        <taxon>Pseudomonadati</taxon>
        <taxon>Pseudomonadota</taxon>
        <taxon>Gammaproteobacteria</taxon>
        <taxon>Thiotrichales</taxon>
        <taxon>Thiotrichaceae</taxon>
        <taxon>Candidatus Thiocaldithrix</taxon>
    </lineage>
</organism>
<keyword evidence="2" id="KW-0328">Glycosyltransferase</keyword>
<dbReference type="PANTHER" id="PTHR12526:SF630">
    <property type="entry name" value="GLYCOSYLTRANSFERASE"/>
    <property type="match status" value="1"/>
</dbReference>
<name>A0AA95KJ51_9GAMM</name>
<dbReference type="EC" id="2.4.-.-" evidence="2"/>
<sequence>MKKTALFIHDHIFYKIDDAYYSNGGLPKEIWLRYLKYFDNIIVIGRQGNIPNKSMVLSSQENVEFKLIKNSLINNERKKTIVNEINNVSHIIVRLPSRLGLIALRHARGKKILIEVVGCAFEALWYHGSILGKLYAPIMYLQTKRAVKNSQSTIYVTQKFLQDRYPSSCNVTIAACSNVEISKTSEDILKNRELKILNSSQEEINIGIVASLNSKYKGLNTLFKSIKEIIKQEKNVRLHIVGGGNTEKWEALAKNLNIRKNVSFEGILNNKEAMFRWMDKLDIYIQPSLTEGLPRALIEAMSRGLPAIASNVGGIPELLKDDYLIEPKNSNDLSFKISRFLSNRDLLLSAAKENFKTAEKYEKSKIDQRRDVVIANFSKDF</sequence>
<dbReference type="CDD" id="cd03801">
    <property type="entry name" value="GT4_PimA-like"/>
    <property type="match status" value="1"/>
</dbReference>
<proteinExistence type="predicted"/>
<dbReference type="EMBL" id="CP124755">
    <property type="protein sequence ID" value="WGZ91680.1"/>
    <property type="molecule type" value="Genomic_DNA"/>
</dbReference>
<feature type="domain" description="Glycosyl transferase family 1" evidence="1">
    <location>
        <begin position="195"/>
        <end position="351"/>
    </location>
</feature>
<dbReference type="Pfam" id="PF00534">
    <property type="entry name" value="Glycos_transf_1"/>
    <property type="match status" value="1"/>
</dbReference>
<dbReference type="KEGG" id="tdu:QJT80_04205"/>
<dbReference type="SUPFAM" id="SSF53756">
    <property type="entry name" value="UDP-Glycosyltransferase/glycogen phosphorylase"/>
    <property type="match status" value="1"/>
</dbReference>
<reference evidence="2" key="1">
    <citation type="journal article" date="2023" name="Int. J. Mol. Sci.">
        <title>Metagenomics Revealed a New Genus 'Candidatus Thiocaldithrix dubininis' gen. nov., sp. nov. and a New Species 'Candidatus Thiothrix putei' sp. nov. in the Family Thiotrichaceae, Some Members of Which Have Traits of Both Na+- and H+-Motive Energetics.</title>
        <authorList>
            <person name="Ravin N.V."/>
            <person name="Muntyan M.S."/>
            <person name="Smolyakov D.D."/>
            <person name="Rudenko T.S."/>
            <person name="Beletsky A.V."/>
            <person name="Mardanov A.V."/>
            <person name="Grabovich M.Y."/>
        </authorList>
    </citation>
    <scope>NUCLEOTIDE SEQUENCE</scope>
    <source>
        <strain evidence="2">GKL-01</strain>
    </source>
</reference>
<dbReference type="Gene3D" id="3.40.50.2000">
    <property type="entry name" value="Glycogen Phosphorylase B"/>
    <property type="match status" value="2"/>
</dbReference>
<dbReference type="AlphaFoldDB" id="A0AA95KJ51"/>
<gene>
    <name evidence="2" type="ORF">QJT80_04205</name>
</gene>
<dbReference type="GO" id="GO:1901135">
    <property type="term" value="P:carbohydrate derivative metabolic process"/>
    <property type="evidence" value="ECO:0007669"/>
    <property type="project" value="UniProtKB-ARBA"/>
</dbReference>
<keyword evidence="2" id="KW-0808">Transferase</keyword>
<reference evidence="2" key="2">
    <citation type="submission" date="2023-04" db="EMBL/GenBank/DDBJ databases">
        <authorList>
            <person name="Beletskiy A.V."/>
            <person name="Mardanov A.V."/>
            <person name="Ravin N.V."/>
        </authorList>
    </citation>
    <scope>NUCLEOTIDE SEQUENCE</scope>
    <source>
        <strain evidence="2">GKL-01</strain>
    </source>
</reference>
<dbReference type="GO" id="GO:0016757">
    <property type="term" value="F:glycosyltransferase activity"/>
    <property type="evidence" value="ECO:0007669"/>
    <property type="project" value="UniProtKB-KW"/>
</dbReference>
<dbReference type="InterPro" id="IPR001296">
    <property type="entry name" value="Glyco_trans_1"/>
</dbReference>
<dbReference type="PANTHER" id="PTHR12526">
    <property type="entry name" value="GLYCOSYLTRANSFERASE"/>
    <property type="match status" value="1"/>
</dbReference>
<dbReference type="Proteomes" id="UP001300672">
    <property type="component" value="Chromosome"/>
</dbReference>
<evidence type="ECO:0000259" key="1">
    <source>
        <dbReference type="Pfam" id="PF00534"/>
    </source>
</evidence>
<accession>A0AA95KJ51</accession>
<evidence type="ECO:0000313" key="2">
    <source>
        <dbReference type="EMBL" id="WGZ91680.1"/>
    </source>
</evidence>
<protein>
    <submittedName>
        <fullName evidence="2">Glycosyltransferase</fullName>
        <ecNumber evidence="2">2.4.-.-</ecNumber>
    </submittedName>
</protein>